<dbReference type="CDD" id="cd00830">
    <property type="entry name" value="KAS_III"/>
    <property type="match status" value="1"/>
</dbReference>
<name>A0ABU7P9K0_9ACTN</name>
<reference evidence="12 13" key="1">
    <citation type="submission" date="2023-12" db="EMBL/GenBank/DDBJ databases">
        <title>Streptomyces sp. V4-01.</title>
        <authorList>
            <person name="Somphong A."/>
            <person name="Phongsopitanun W."/>
        </authorList>
    </citation>
    <scope>NUCLEOTIDE SEQUENCE [LARGE SCALE GENOMIC DNA]</scope>
    <source>
        <strain evidence="12 13">V4-01</strain>
    </source>
</reference>
<comment type="catalytic activity">
    <reaction evidence="9">
        <text>malonyl-[ACP] + acetyl-CoA + H(+) = 3-oxobutanoyl-[ACP] + CO2 + CoA</text>
        <dbReference type="Rhea" id="RHEA:12080"/>
        <dbReference type="Rhea" id="RHEA-COMP:9623"/>
        <dbReference type="Rhea" id="RHEA-COMP:9625"/>
        <dbReference type="ChEBI" id="CHEBI:15378"/>
        <dbReference type="ChEBI" id="CHEBI:16526"/>
        <dbReference type="ChEBI" id="CHEBI:57287"/>
        <dbReference type="ChEBI" id="CHEBI:57288"/>
        <dbReference type="ChEBI" id="CHEBI:78449"/>
        <dbReference type="ChEBI" id="CHEBI:78450"/>
        <dbReference type="EC" id="2.3.1.180"/>
    </reaction>
</comment>
<keyword evidence="13" id="KW-1185">Reference proteome</keyword>
<dbReference type="EMBL" id="JAZEWV010000006">
    <property type="protein sequence ID" value="MEE4542485.1"/>
    <property type="molecule type" value="Genomic_DNA"/>
</dbReference>
<gene>
    <name evidence="9" type="primary">fabH</name>
    <name evidence="12" type="ORF">V2S66_10980</name>
</gene>
<keyword evidence="5 9" id="KW-0276">Fatty acid metabolism</keyword>
<evidence type="ECO:0000259" key="11">
    <source>
        <dbReference type="Pfam" id="PF08545"/>
    </source>
</evidence>
<feature type="region of interest" description="ACP-binding" evidence="9">
    <location>
        <begin position="274"/>
        <end position="278"/>
    </location>
</feature>
<dbReference type="Pfam" id="PF08541">
    <property type="entry name" value="ACP_syn_III_C"/>
    <property type="match status" value="1"/>
</dbReference>
<comment type="pathway">
    <text evidence="9">Lipid metabolism; fatty acid biosynthesis.</text>
</comment>
<protein>
    <recommendedName>
        <fullName evidence="9">Beta-ketoacyl-[acyl-carrier-protein] synthase III</fullName>
        <shortName evidence="9">Beta-ketoacyl-ACP synthase III</shortName>
        <shortName evidence="9">KAS III</shortName>
        <ecNumber evidence="9">2.3.1.180</ecNumber>
    </recommendedName>
    <alternativeName>
        <fullName evidence="9">3-oxoacyl-[acyl-carrier-protein] synthase 3</fullName>
    </alternativeName>
    <alternativeName>
        <fullName evidence="9">3-oxoacyl-[acyl-carrier-protein] synthase III</fullName>
    </alternativeName>
</protein>
<accession>A0ABU7P9K0</accession>
<evidence type="ECO:0000256" key="8">
    <source>
        <dbReference type="ARBA" id="ARBA00023315"/>
    </source>
</evidence>
<dbReference type="InterPro" id="IPR013751">
    <property type="entry name" value="ACP_syn_III_N"/>
</dbReference>
<evidence type="ECO:0000256" key="1">
    <source>
        <dbReference type="ARBA" id="ARBA00008642"/>
    </source>
</evidence>
<feature type="active site" evidence="9">
    <location>
        <position position="273"/>
    </location>
</feature>
<evidence type="ECO:0000256" key="9">
    <source>
        <dbReference type="HAMAP-Rule" id="MF_01815"/>
    </source>
</evidence>
<dbReference type="PANTHER" id="PTHR34069:SF2">
    <property type="entry name" value="BETA-KETOACYL-[ACYL-CARRIER-PROTEIN] SYNTHASE III"/>
    <property type="match status" value="1"/>
</dbReference>
<dbReference type="InterPro" id="IPR016039">
    <property type="entry name" value="Thiolase-like"/>
</dbReference>
<evidence type="ECO:0000256" key="7">
    <source>
        <dbReference type="ARBA" id="ARBA00023160"/>
    </source>
</evidence>
<evidence type="ECO:0000256" key="5">
    <source>
        <dbReference type="ARBA" id="ARBA00022832"/>
    </source>
</evidence>
<dbReference type="PANTHER" id="PTHR34069">
    <property type="entry name" value="3-OXOACYL-[ACYL-CARRIER-PROTEIN] SYNTHASE 3"/>
    <property type="match status" value="1"/>
</dbReference>
<proteinExistence type="inferred from homology"/>
<comment type="subunit">
    <text evidence="9">Homodimer.</text>
</comment>
<comment type="subcellular location">
    <subcellularLocation>
        <location evidence="9">Cytoplasm</location>
    </subcellularLocation>
</comment>
<keyword evidence="2 9" id="KW-0963">Cytoplasm</keyword>
<keyword evidence="6 9" id="KW-0443">Lipid metabolism</keyword>
<feature type="active site" evidence="9">
    <location>
        <position position="303"/>
    </location>
</feature>
<dbReference type="EC" id="2.3.1.180" evidence="9"/>
<dbReference type="RefSeq" id="WP_330794414.1">
    <property type="nucleotide sequence ID" value="NZ_JAZEWV010000006.1"/>
</dbReference>
<evidence type="ECO:0000256" key="3">
    <source>
        <dbReference type="ARBA" id="ARBA00022516"/>
    </source>
</evidence>
<keyword evidence="9" id="KW-0511">Multifunctional enzyme</keyword>
<comment type="caution">
    <text evidence="12">The sequence shown here is derived from an EMBL/GenBank/DDBJ whole genome shotgun (WGS) entry which is preliminary data.</text>
</comment>
<evidence type="ECO:0000256" key="2">
    <source>
        <dbReference type="ARBA" id="ARBA00022490"/>
    </source>
</evidence>
<dbReference type="GO" id="GO:0033818">
    <property type="term" value="F:beta-ketoacyl-acyl-carrier-protein synthase III activity"/>
    <property type="evidence" value="ECO:0007669"/>
    <property type="project" value="UniProtKB-EC"/>
</dbReference>
<dbReference type="Pfam" id="PF08545">
    <property type="entry name" value="ACP_syn_III"/>
    <property type="match status" value="1"/>
</dbReference>
<evidence type="ECO:0000313" key="13">
    <source>
        <dbReference type="Proteomes" id="UP001344658"/>
    </source>
</evidence>
<dbReference type="Gene3D" id="3.40.47.10">
    <property type="match status" value="1"/>
</dbReference>
<comment type="function">
    <text evidence="9">Catalyzes the condensation reaction of fatty acid synthesis by the addition to an acyl acceptor of two carbons from malonyl-ACP. Catalyzes the first condensation reaction which initiates fatty acid synthesis and may therefore play a role in governing the total rate of fatty acid production. Possesses both acetoacetyl-ACP synthase and acetyl transacylase activities. Its substrate specificity determines the biosynthesis of branched-chain and/or straight-chain of fatty acids.</text>
</comment>
<comment type="domain">
    <text evidence="9">The last Arg residue of the ACP-binding site is essential for the weak association between ACP/AcpP and FabH.</text>
</comment>
<evidence type="ECO:0000259" key="10">
    <source>
        <dbReference type="Pfam" id="PF08541"/>
    </source>
</evidence>
<dbReference type="Proteomes" id="UP001344658">
    <property type="component" value="Unassembled WGS sequence"/>
</dbReference>
<feature type="domain" description="Beta-ketoacyl-[acyl-carrier-protein] synthase III C-terminal" evidence="10">
    <location>
        <begin position="260"/>
        <end position="346"/>
    </location>
</feature>
<keyword evidence="8 9" id="KW-0012">Acyltransferase</keyword>
<dbReference type="InterPro" id="IPR013747">
    <property type="entry name" value="ACP_syn_III_C"/>
</dbReference>
<dbReference type="NCBIfam" id="NF006829">
    <property type="entry name" value="PRK09352.1"/>
    <property type="match status" value="1"/>
</dbReference>
<dbReference type="InterPro" id="IPR004655">
    <property type="entry name" value="FabH"/>
</dbReference>
<evidence type="ECO:0000256" key="4">
    <source>
        <dbReference type="ARBA" id="ARBA00022679"/>
    </source>
</evidence>
<evidence type="ECO:0000313" key="12">
    <source>
        <dbReference type="EMBL" id="MEE4542485.1"/>
    </source>
</evidence>
<sequence>MSRAAVVAGLGAWTPPTLVTNDDLAARLDTDDEWIRTRTGIRQRHVVGPGQATSDLAVEAGRRALASAGVERAGLLVVATSTPDQPLPATAPQVADRLGLGTVPAFDVSAVCTGFVYALATAAGLIATGVADTALVIGADAFSTILDPADRATRVLFGDGAGAVLLRAGSPDEPGALDGVHLGSDGSQHRLIERPGGGSRTGAALAAAAGGQLNGQLLAAGDADGHAAAHDGYLTMQGRAVFAQAVQRTAETVRATAERLRWPLEAIDRLVLHQANARISAAVGQRLGTPADRLVSNIDRVGNTAAASIPLVLADAAAAGDLRPGHRVVLAGFGGGLTWGSVGLVWPRLRGGPIPAAGPSDSPTL</sequence>
<feature type="active site" evidence="9">
    <location>
        <position position="112"/>
    </location>
</feature>
<dbReference type="SUPFAM" id="SSF53901">
    <property type="entry name" value="Thiolase-like"/>
    <property type="match status" value="1"/>
</dbReference>
<keyword evidence="3 9" id="KW-0444">Lipid biosynthesis</keyword>
<dbReference type="HAMAP" id="MF_01815">
    <property type="entry name" value="FabH"/>
    <property type="match status" value="1"/>
</dbReference>
<dbReference type="NCBIfam" id="TIGR00747">
    <property type="entry name" value="fabH"/>
    <property type="match status" value="1"/>
</dbReference>
<feature type="domain" description="Beta-ketoacyl-[acyl-carrier-protein] synthase III N-terminal" evidence="11">
    <location>
        <begin position="106"/>
        <end position="186"/>
    </location>
</feature>
<keyword evidence="7 9" id="KW-0275">Fatty acid biosynthesis</keyword>
<comment type="similarity">
    <text evidence="1 9">Belongs to the thiolase-like superfamily. FabH family.</text>
</comment>
<evidence type="ECO:0000256" key="6">
    <source>
        <dbReference type="ARBA" id="ARBA00023098"/>
    </source>
</evidence>
<keyword evidence="4 9" id="KW-0808">Transferase</keyword>
<organism evidence="12 13">
    <name type="scientific">Actinacidiphila polyblastidii</name>
    <dbReference type="NCBI Taxonomy" id="3110430"/>
    <lineage>
        <taxon>Bacteria</taxon>
        <taxon>Bacillati</taxon>
        <taxon>Actinomycetota</taxon>
        <taxon>Actinomycetes</taxon>
        <taxon>Kitasatosporales</taxon>
        <taxon>Streptomycetaceae</taxon>
        <taxon>Actinacidiphila</taxon>
    </lineage>
</organism>